<accession>A0A3B0W0Y8</accession>
<evidence type="ECO:0000313" key="1">
    <source>
        <dbReference type="EMBL" id="VAW46073.1"/>
    </source>
</evidence>
<name>A0A3B0W0Y8_9ZZZZ</name>
<dbReference type="AlphaFoldDB" id="A0A3B0W0Y8"/>
<sequence>ADGGRRSSGGAFSGFKSSCAVIGRTVKVNAQDTVFWLKDPYDGAKLGDL</sequence>
<dbReference type="EMBL" id="UOFC01000085">
    <property type="protein sequence ID" value="VAW46073.1"/>
    <property type="molecule type" value="Genomic_DNA"/>
</dbReference>
<reference evidence="1" key="1">
    <citation type="submission" date="2018-06" db="EMBL/GenBank/DDBJ databases">
        <authorList>
            <person name="Zhirakovskaya E."/>
        </authorList>
    </citation>
    <scope>NUCLEOTIDE SEQUENCE</scope>
</reference>
<feature type="non-terminal residue" evidence="1">
    <location>
        <position position="1"/>
    </location>
</feature>
<protein>
    <submittedName>
        <fullName evidence="1">Uncharacterized protein</fullName>
    </submittedName>
</protein>
<proteinExistence type="predicted"/>
<gene>
    <name evidence="1" type="ORF">MNBD_GAMMA03-201</name>
</gene>
<organism evidence="1">
    <name type="scientific">hydrothermal vent metagenome</name>
    <dbReference type="NCBI Taxonomy" id="652676"/>
    <lineage>
        <taxon>unclassified sequences</taxon>
        <taxon>metagenomes</taxon>
        <taxon>ecological metagenomes</taxon>
    </lineage>
</organism>